<feature type="compositionally biased region" description="Low complexity" evidence="2">
    <location>
        <begin position="8"/>
        <end position="20"/>
    </location>
</feature>
<reference evidence="4" key="1">
    <citation type="submission" date="2020-07" db="EMBL/GenBank/DDBJ databases">
        <title>Genome sequence and genetic diversity analysis of an under-domesticated orphan crop, white fonio (Digitaria exilis).</title>
        <authorList>
            <person name="Bennetzen J.L."/>
            <person name="Chen S."/>
            <person name="Ma X."/>
            <person name="Wang X."/>
            <person name="Yssel A.E.J."/>
            <person name="Chaluvadi S.R."/>
            <person name="Johnson M."/>
            <person name="Gangashetty P."/>
            <person name="Hamidou F."/>
            <person name="Sanogo M.D."/>
            <person name="Zwaenepoel A."/>
            <person name="Wallace J."/>
            <person name="Van De Peer Y."/>
            <person name="Van Deynze A."/>
        </authorList>
    </citation>
    <scope>NUCLEOTIDE SEQUENCE</scope>
    <source>
        <tissue evidence="4">Leaves</tissue>
    </source>
</reference>
<keyword evidence="5" id="KW-1185">Reference proteome</keyword>
<gene>
    <name evidence="4" type="ORF">HU200_018291</name>
</gene>
<comment type="caution">
    <text evidence="4">The sequence shown here is derived from an EMBL/GenBank/DDBJ whole genome shotgun (WGS) entry which is preliminary data.</text>
</comment>
<organism evidence="4 5">
    <name type="scientific">Digitaria exilis</name>
    <dbReference type="NCBI Taxonomy" id="1010633"/>
    <lineage>
        <taxon>Eukaryota</taxon>
        <taxon>Viridiplantae</taxon>
        <taxon>Streptophyta</taxon>
        <taxon>Embryophyta</taxon>
        <taxon>Tracheophyta</taxon>
        <taxon>Spermatophyta</taxon>
        <taxon>Magnoliopsida</taxon>
        <taxon>Liliopsida</taxon>
        <taxon>Poales</taxon>
        <taxon>Poaceae</taxon>
        <taxon>PACMAD clade</taxon>
        <taxon>Panicoideae</taxon>
        <taxon>Panicodae</taxon>
        <taxon>Paniceae</taxon>
        <taxon>Anthephorinae</taxon>
        <taxon>Digitaria</taxon>
    </lineage>
</organism>
<keyword evidence="1" id="KW-0862">Zinc</keyword>
<dbReference type="PROSITE" id="PS00028">
    <property type="entry name" value="ZINC_FINGER_C2H2_1"/>
    <property type="match status" value="1"/>
</dbReference>
<feature type="region of interest" description="Disordered" evidence="2">
    <location>
        <begin position="257"/>
        <end position="292"/>
    </location>
</feature>
<evidence type="ECO:0000256" key="2">
    <source>
        <dbReference type="SAM" id="MobiDB-lite"/>
    </source>
</evidence>
<keyword evidence="1" id="KW-0863">Zinc-finger</keyword>
<dbReference type="GO" id="GO:0009739">
    <property type="term" value="P:response to gibberellin"/>
    <property type="evidence" value="ECO:0007669"/>
    <property type="project" value="InterPro"/>
</dbReference>
<evidence type="ECO:0000256" key="1">
    <source>
        <dbReference type="PROSITE-ProRule" id="PRU00042"/>
    </source>
</evidence>
<dbReference type="OrthoDB" id="682041at2759"/>
<dbReference type="Proteomes" id="UP000636709">
    <property type="component" value="Unassembled WGS sequence"/>
</dbReference>
<dbReference type="InterPro" id="IPR036236">
    <property type="entry name" value="Znf_C2H2_sf"/>
</dbReference>
<dbReference type="PANTHER" id="PTHR46547">
    <property type="entry name" value="ZINC FINGER PROTEIN GIS"/>
    <property type="match status" value="1"/>
</dbReference>
<dbReference type="GO" id="GO:0003700">
    <property type="term" value="F:DNA-binding transcription factor activity"/>
    <property type="evidence" value="ECO:0007669"/>
    <property type="project" value="InterPro"/>
</dbReference>
<feature type="region of interest" description="Disordered" evidence="2">
    <location>
        <begin position="1"/>
        <end position="20"/>
    </location>
</feature>
<dbReference type="SUPFAM" id="SSF57667">
    <property type="entry name" value="beta-beta-alpha zinc fingers"/>
    <property type="match status" value="1"/>
</dbReference>
<dbReference type="InterPro" id="IPR044291">
    <property type="entry name" value="GIS/GIS2/ZFP8"/>
</dbReference>
<feature type="compositionally biased region" description="Pro residues" evidence="2">
    <location>
        <begin position="86"/>
        <end position="95"/>
    </location>
</feature>
<evidence type="ECO:0000259" key="3">
    <source>
        <dbReference type="PROSITE" id="PS50157"/>
    </source>
</evidence>
<protein>
    <recommendedName>
        <fullName evidence="3">C2H2-type domain-containing protein</fullName>
    </recommendedName>
</protein>
<evidence type="ECO:0000313" key="4">
    <source>
        <dbReference type="EMBL" id="KAF8728985.1"/>
    </source>
</evidence>
<feature type="compositionally biased region" description="Low complexity" evidence="2">
    <location>
        <begin position="257"/>
        <end position="272"/>
    </location>
</feature>
<sequence length="292" mass="30557">MMSDEQDAAQGKSNGAAAASVAHSFSQLPFTHLTGDKPPPPPPIRLFGFDVPPPDAAASLSVANDASAAKPGTTSSAEATHAPTTMAPPPGPGPGPGAAASGGRRFECRYCCRNFRTSQALGGHQNAHKEERQHAKRARLHTAAMAMARFPYYQLNPAAHHLLYRPANYATAPPPPPHYPAWTAAGAAYYVAPRPPHIPPAPHQNIGSPAMPNKLWRPRGGGGVGVAAATPPLAARRLSSLGRRQEAVLVGVDGSATFSRSTSSSAWPTSSPHELPTIPERKENNVSLDLSL</sequence>
<name>A0A835KFA9_9POAL</name>
<dbReference type="GO" id="GO:0008270">
    <property type="term" value="F:zinc ion binding"/>
    <property type="evidence" value="ECO:0007669"/>
    <property type="project" value="UniProtKB-KW"/>
</dbReference>
<proteinExistence type="predicted"/>
<feature type="domain" description="C2H2-type" evidence="3">
    <location>
        <begin position="106"/>
        <end position="133"/>
    </location>
</feature>
<feature type="region of interest" description="Disordered" evidence="2">
    <location>
        <begin position="29"/>
        <end position="100"/>
    </location>
</feature>
<evidence type="ECO:0000313" key="5">
    <source>
        <dbReference type="Proteomes" id="UP000636709"/>
    </source>
</evidence>
<dbReference type="PROSITE" id="PS50157">
    <property type="entry name" value="ZINC_FINGER_C2H2_2"/>
    <property type="match status" value="1"/>
</dbReference>
<dbReference type="GO" id="GO:0010090">
    <property type="term" value="P:trichome morphogenesis"/>
    <property type="evidence" value="ECO:0007669"/>
    <property type="project" value="InterPro"/>
</dbReference>
<keyword evidence="1" id="KW-0479">Metal-binding</keyword>
<dbReference type="Gene3D" id="3.30.160.60">
    <property type="entry name" value="Classic Zinc Finger"/>
    <property type="match status" value="1"/>
</dbReference>
<dbReference type="PANTHER" id="PTHR46547:SF19">
    <property type="entry name" value="OS09G0445500 PROTEIN"/>
    <property type="match status" value="1"/>
</dbReference>
<dbReference type="InterPro" id="IPR013087">
    <property type="entry name" value="Znf_C2H2_type"/>
</dbReference>
<dbReference type="EMBL" id="JACEFO010001626">
    <property type="protein sequence ID" value="KAF8728985.1"/>
    <property type="molecule type" value="Genomic_DNA"/>
</dbReference>
<accession>A0A835KFA9</accession>
<dbReference type="AlphaFoldDB" id="A0A835KFA9"/>